<dbReference type="EMBL" id="APGJ01000004">
    <property type="protein sequence ID" value="EYD72611.1"/>
    <property type="molecule type" value="Genomic_DNA"/>
</dbReference>
<dbReference type="Gene3D" id="3.50.70.20">
    <property type="entry name" value="Cytochrome P460"/>
    <property type="match status" value="1"/>
</dbReference>
<name>A0A017HE30_9RHOB</name>
<dbReference type="Proteomes" id="UP000025047">
    <property type="component" value="Unassembled WGS sequence"/>
</dbReference>
<evidence type="ECO:0000313" key="2">
    <source>
        <dbReference type="Proteomes" id="UP000025047"/>
    </source>
</evidence>
<dbReference type="PATRIC" id="fig|1122180.6.peg.1396"/>
<organism evidence="1 2">
    <name type="scientific">Limimaricola hongkongensis DSM 17492</name>
    <dbReference type="NCBI Taxonomy" id="1122180"/>
    <lineage>
        <taxon>Bacteria</taxon>
        <taxon>Pseudomonadati</taxon>
        <taxon>Pseudomonadota</taxon>
        <taxon>Alphaproteobacteria</taxon>
        <taxon>Rhodobacterales</taxon>
        <taxon>Paracoccaceae</taxon>
        <taxon>Limimaricola</taxon>
    </lineage>
</organism>
<dbReference type="AlphaFoldDB" id="A0A017HE30"/>
<dbReference type="HOGENOM" id="CLU_1502020_0_0_5"/>
<accession>A0A017HE30</accession>
<reference evidence="1 2" key="1">
    <citation type="submission" date="2013-03" db="EMBL/GenBank/DDBJ databases">
        <authorList>
            <person name="Fiebig A."/>
            <person name="Goeker M."/>
            <person name="Klenk H.-P.P."/>
        </authorList>
    </citation>
    <scope>NUCLEOTIDE SEQUENCE [LARGE SCALE GENOMIC DNA]</scope>
    <source>
        <strain evidence="1 2">DSM 17492</strain>
    </source>
</reference>
<keyword evidence="2" id="KW-1185">Reference proteome</keyword>
<protein>
    <recommendedName>
        <fullName evidence="3">Cytochrome P460 domain-containing protein</fullName>
    </recommendedName>
</protein>
<evidence type="ECO:0008006" key="3">
    <source>
        <dbReference type="Google" id="ProtNLM"/>
    </source>
</evidence>
<sequence>MAAALGLAGMAIAQDAPMFGGEEDQAYAEQVWQAMVDQNLAGDGAIMSFPYPGTDPHGMMLETFYSSATIDGHEGALVVKRNYGPEGVTVDQVLGSPGEHLGAVTVMFMREAGYDDETGNWFYAKYLPDGSLDQNPNGVALAGLVGKNADAGCIACHQNAGDNYLFTTDADMGMMMME</sequence>
<dbReference type="STRING" id="1122180.Lokhon_01412"/>
<dbReference type="CDD" id="cd20716">
    <property type="entry name" value="cyt_P460_fam"/>
    <property type="match status" value="1"/>
</dbReference>
<dbReference type="InterPro" id="IPR038142">
    <property type="entry name" value="Cytochrome_P460_sp"/>
</dbReference>
<evidence type="ECO:0000313" key="1">
    <source>
        <dbReference type="EMBL" id="EYD72611.1"/>
    </source>
</evidence>
<proteinExistence type="predicted"/>
<gene>
    <name evidence="1" type="ORF">Lokhon_01412</name>
</gene>
<dbReference type="eggNOG" id="ENOG50312YM">
    <property type="taxonomic scope" value="Bacteria"/>
</dbReference>
<comment type="caution">
    <text evidence="1">The sequence shown here is derived from an EMBL/GenBank/DDBJ whole genome shotgun (WGS) entry which is preliminary data.</text>
</comment>